<accession>A0ACB8Q7T1</accession>
<comment type="caution">
    <text evidence="1">The sequence shown here is derived from an EMBL/GenBank/DDBJ whole genome shotgun (WGS) entry which is preliminary data.</text>
</comment>
<dbReference type="EMBL" id="MU273860">
    <property type="protein sequence ID" value="KAI0027663.1"/>
    <property type="molecule type" value="Genomic_DNA"/>
</dbReference>
<proteinExistence type="predicted"/>
<name>A0ACB8Q7T1_9AGAM</name>
<keyword evidence="2" id="KW-1185">Reference proteome</keyword>
<dbReference type="Proteomes" id="UP000814128">
    <property type="component" value="Unassembled WGS sequence"/>
</dbReference>
<sequence>MFPPFRTVVPFLQLLCASGSLAATVVQNLVVSNSEFAPDGYNRLATLVNEQFPGPVIKGNKGDNFHITVNNLLHDDRLDLVTSVHWHGIDQHRTNWADGVSSITQCPIIPGESFKYQFNVPDQAGTFWYHSNQYCDGLRGVFVVYDPQDANKHLYDVDDESTIITLGDWYHYLSVNRPAIPEATATLINGKGRYAGGPNVPLSVINVKRNLRYRFRIVAMSCDSNYMFSIDQHNLTVIEADSRPTQPHQVSQIQPLAGQRYSVILNADQPINNYWIRAIRSENDPTIVQSIAGGQNAAILRYAGAKIQEPAPLNVSNLILLNEADLRVRREIPLSSDQPIHSRKPPADAVIPLNVTVDLNAGLFLVNGVAFQPPSVPVLLQILSGTKDASDLLPKGAVYGLQRNKTYELVVPAGALGGPHPLHLHGHDFWVVQSAGGTLNDVNPVLRDTVSMGNPGDNVRIRFRTDNPGPWFFHCHVDWHLTAGFAVVFAEDVPDVPQVDAPPQAWEGLCPRYDQWQNTHNITSNTTSAD</sequence>
<evidence type="ECO:0000313" key="1">
    <source>
        <dbReference type="EMBL" id="KAI0027663.1"/>
    </source>
</evidence>
<gene>
    <name evidence="1" type="ORF">K488DRAFT_81037</name>
</gene>
<reference evidence="1" key="1">
    <citation type="submission" date="2021-02" db="EMBL/GenBank/DDBJ databases">
        <authorList>
            <consortium name="DOE Joint Genome Institute"/>
            <person name="Ahrendt S."/>
            <person name="Looney B.P."/>
            <person name="Miyauchi S."/>
            <person name="Morin E."/>
            <person name="Drula E."/>
            <person name="Courty P.E."/>
            <person name="Chicoki N."/>
            <person name="Fauchery L."/>
            <person name="Kohler A."/>
            <person name="Kuo A."/>
            <person name="Labutti K."/>
            <person name="Pangilinan J."/>
            <person name="Lipzen A."/>
            <person name="Riley R."/>
            <person name="Andreopoulos W."/>
            <person name="He G."/>
            <person name="Johnson J."/>
            <person name="Barry K.W."/>
            <person name="Grigoriev I.V."/>
            <person name="Nagy L."/>
            <person name="Hibbett D."/>
            <person name="Henrissat B."/>
            <person name="Matheny P.B."/>
            <person name="Labbe J."/>
            <person name="Martin F."/>
        </authorList>
    </citation>
    <scope>NUCLEOTIDE SEQUENCE</scope>
    <source>
        <strain evidence="1">EC-137</strain>
    </source>
</reference>
<evidence type="ECO:0000313" key="2">
    <source>
        <dbReference type="Proteomes" id="UP000814128"/>
    </source>
</evidence>
<protein>
    <submittedName>
        <fullName evidence="1">Laccase</fullName>
    </submittedName>
</protein>
<organism evidence="1 2">
    <name type="scientific">Vararia minispora EC-137</name>
    <dbReference type="NCBI Taxonomy" id="1314806"/>
    <lineage>
        <taxon>Eukaryota</taxon>
        <taxon>Fungi</taxon>
        <taxon>Dikarya</taxon>
        <taxon>Basidiomycota</taxon>
        <taxon>Agaricomycotina</taxon>
        <taxon>Agaricomycetes</taxon>
        <taxon>Russulales</taxon>
        <taxon>Lachnocladiaceae</taxon>
        <taxon>Vararia</taxon>
    </lineage>
</organism>
<reference evidence="1" key="2">
    <citation type="journal article" date="2022" name="New Phytol.">
        <title>Evolutionary transition to the ectomycorrhizal habit in the genomes of a hyperdiverse lineage of mushroom-forming fungi.</title>
        <authorList>
            <person name="Looney B."/>
            <person name="Miyauchi S."/>
            <person name="Morin E."/>
            <person name="Drula E."/>
            <person name="Courty P.E."/>
            <person name="Kohler A."/>
            <person name="Kuo A."/>
            <person name="LaButti K."/>
            <person name="Pangilinan J."/>
            <person name="Lipzen A."/>
            <person name="Riley R."/>
            <person name="Andreopoulos W."/>
            <person name="He G."/>
            <person name="Johnson J."/>
            <person name="Nolan M."/>
            <person name="Tritt A."/>
            <person name="Barry K.W."/>
            <person name="Grigoriev I.V."/>
            <person name="Nagy L.G."/>
            <person name="Hibbett D."/>
            <person name="Henrissat B."/>
            <person name="Matheny P.B."/>
            <person name="Labbe J."/>
            <person name="Martin F.M."/>
        </authorList>
    </citation>
    <scope>NUCLEOTIDE SEQUENCE</scope>
    <source>
        <strain evidence="1">EC-137</strain>
    </source>
</reference>